<gene>
    <name evidence="2" type="ORF">DM01DRAFT_1411311</name>
</gene>
<reference evidence="2 3" key="1">
    <citation type="submission" date="2016-07" db="EMBL/GenBank/DDBJ databases">
        <title>Pervasive Adenine N6-methylation of Active Genes in Fungi.</title>
        <authorList>
            <consortium name="DOE Joint Genome Institute"/>
            <person name="Mondo S.J."/>
            <person name="Dannebaum R.O."/>
            <person name="Kuo R.C."/>
            <person name="Labutti K."/>
            <person name="Haridas S."/>
            <person name="Kuo A."/>
            <person name="Salamov A."/>
            <person name="Ahrendt S.R."/>
            <person name="Lipzen A."/>
            <person name="Sullivan W."/>
            <person name="Andreopoulos W.B."/>
            <person name="Clum A."/>
            <person name="Lindquist E."/>
            <person name="Daum C."/>
            <person name="Ramamoorthy G.K."/>
            <person name="Gryganskyi A."/>
            <person name="Culley D."/>
            <person name="Magnuson J.K."/>
            <person name="James T.Y."/>
            <person name="O'Malley M.A."/>
            <person name="Stajich J.E."/>
            <person name="Spatafora J.W."/>
            <person name="Visel A."/>
            <person name="Grigoriev I.V."/>
        </authorList>
    </citation>
    <scope>NUCLEOTIDE SEQUENCE [LARGE SCALE GENOMIC DNA]</scope>
    <source>
        <strain evidence="2 3">NRRL 3301</strain>
    </source>
</reference>
<feature type="compositionally biased region" description="Basic and acidic residues" evidence="1">
    <location>
        <begin position="34"/>
        <end position="46"/>
    </location>
</feature>
<sequence length="259" mass="29604">MDELPREFLKKRTISQEDSLLNFPRTANMSCPEIEYKDDAEHSASEHEDDIEELDEEEENDAETHIGKKKKVLRGSVPKPSPPHLDYATTPLSAIMPPLPPQTKGGFSNPSTYTSNCPVTIIKRRSQFEDWLLEHKQHGGCRFYRRTAGLSSARNVIFLEKFGSHQSADSYVAPPEPKRPAGAKRGRPTTISFIETYLCHHHGKPQPSDEEEMNLPRRLFKNMYPCKCPAKIVVKSSEKDPTMVSIWYYWKHDGHPVCQ</sequence>
<keyword evidence="3" id="KW-1185">Reference proteome</keyword>
<organism evidence="2 3">
    <name type="scientific">Hesseltinella vesiculosa</name>
    <dbReference type="NCBI Taxonomy" id="101127"/>
    <lineage>
        <taxon>Eukaryota</taxon>
        <taxon>Fungi</taxon>
        <taxon>Fungi incertae sedis</taxon>
        <taxon>Mucoromycota</taxon>
        <taxon>Mucoromycotina</taxon>
        <taxon>Mucoromycetes</taxon>
        <taxon>Mucorales</taxon>
        <taxon>Cunninghamellaceae</taxon>
        <taxon>Hesseltinella</taxon>
    </lineage>
</organism>
<feature type="region of interest" description="Disordered" evidence="1">
    <location>
        <begin position="25"/>
        <end position="66"/>
    </location>
</feature>
<evidence type="ECO:0000256" key="1">
    <source>
        <dbReference type="SAM" id="MobiDB-lite"/>
    </source>
</evidence>
<dbReference type="Proteomes" id="UP000242146">
    <property type="component" value="Unassembled WGS sequence"/>
</dbReference>
<dbReference type="EMBL" id="MCGT01000048">
    <property type="protein sequence ID" value="ORX44436.1"/>
    <property type="molecule type" value="Genomic_DNA"/>
</dbReference>
<proteinExistence type="predicted"/>
<comment type="caution">
    <text evidence="2">The sequence shown here is derived from an EMBL/GenBank/DDBJ whole genome shotgun (WGS) entry which is preliminary data.</text>
</comment>
<dbReference type="OrthoDB" id="2289406at2759"/>
<feature type="compositionally biased region" description="Acidic residues" evidence="1">
    <location>
        <begin position="47"/>
        <end position="61"/>
    </location>
</feature>
<evidence type="ECO:0000313" key="3">
    <source>
        <dbReference type="Proteomes" id="UP000242146"/>
    </source>
</evidence>
<accession>A0A1X2G457</accession>
<evidence type="ECO:0000313" key="2">
    <source>
        <dbReference type="EMBL" id="ORX44436.1"/>
    </source>
</evidence>
<name>A0A1X2G457_9FUNG</name>
<protein>
    <submittedName>
        <fullName evidence="2">Uncharacterized protein</fullName>
    </submittedName>
</protein>
<dbReference type="AlphaFoldDB" id="A0A1X2G457"/>
<dbReference type="STRING" id="101127.A0A1X2G457"/>